<dbReference type="SUPFAM" id="SSF52833">
    <property type="entry name" value="Thioredoxin-like"/>
    <property type="match status" value="1"/>
</dbReference>
<name>A0ABQ0MX20_9GAMM</name>
<gene>
    <name evidence="5" type="primary">gpo</name>
    <name evidence="5" type="ORF">MTCD1_02555</name>
</gene>
<sequence>MSNIYQFSVENNKQETTDLTQFSDKVLLIVNTASKCGFTPQYQGLQTLHDTFQTKGFEVLAFPCNQFKHQESGSNEEIQQFCDLHFNIKFPLFNKIEVNGNNAHPLFNYLKQQAPGILGSTSIKWNFTKFLVNRQGEVVQRYAPTTKPEAITADIEKLLSVPLKTN</sequence>
<dbReference type="CDD" id="cd00340">
    <property type="entry name" value="GSH_Peroxidase"/>
    <property type="match status" value="1"/>
</dbReference>
<organism evidence="5 6">
    <name type="scientific">Colwellia marinimaniae</name>
    <dbReference type="NCBI Taxonomy" id="1513592"/>
    <lineage>
        <taxon>Bacteria</taxon>
        <taxon>Pseudomonadati</taxon>
        <taxon>Pseudomonadota</taxon>
        <taxon>Gammaproteobacteria</taxon>
        <taxon>Alteromonadales</taxon>
        <taxon>Colwelliaceae</taxon>
        <taxon>Colwellia</taxon>
    </lineage>
</organism>
<dbReference type="InterPro" id="IPR000889">
    <property type="entry name" value="Glutathione_peroxidase"/>
</dbReference>
<dbReference type="InterPro" id="IPR029759">
    <property type="entry name" value="GPX_AS"/>
</dbReference>
<evidence type="ECO:0000256" key="1">
    <source>
        <dbReference type="ARBA" id="ARBA00006926"/>
    </source>
</evidence>
<dbReference type="GO" id="GO:0004601">
    <property type="term" value="F:peroxidase activity"/>
    <property type="evidence" value="ECO:0007669"/>
    <property type="project" value="UniProtKB-KW"/>
</dbReference>
<comment type="caution">
    <text evidence="5">The sequence shown here is derived from an EMBL/GenBank/DDBJ whole genome shotgun (WGS) entry which is preliminary data.</text>
</comment>
<dbReference type="PRINTS" id="PR01011">
    <property type="entry name" value="GLUTPROXDASE"/>
</dbReference>
<evidence type="ECO:0000313" key="6">
    <source>
        <dbReference type="Proteomes" id="UP000197068"/>
    </source>
</evidence>
<evidence type="ECO:0000256" key="4">
    <source>
        <dbReference type="RuleBase" id="RU000499"/>
    </source>
</evidence>
<protein>
    <recommendedName>
        <fullName evidence="4">Glutathione peroxidase</fullName>
    </recommendedName>
</protein>
<keyword evidence="3 4" id="KW-0560">Oxidoreductase</keyword>
<keyword evidence="6" id="KW-1185">Reference proteome</keyword>
<reference evidence="5 6" key="1">
    <citation type="submission" date="2017-06" db="EMBL/GenBank/DDBJ databases">
        <title>Whole Genome Sequences of Colwellia marinimaniae MTCD1.</title>
        <authorList>
            <person name="Kusumoto H."/>
            <person name="Inoue M."/>
            <person name="Tanikawa K."/>
            <person name="Maeji H."/>
            <person name="Cameron J.H."/>
            <person name="Bartlett D.H."/>
        </authorList>
    </citation>
    <scope>NUCLEOTIDE SEQUENCE [LARGE SCALE GENOMIC DNA]</scope>
    <source>
        <strain evidence="5 6">MTCD1</strain>
    </source>
</reference>
<dbReference type="PIRSF" id="PIRSF000303">
    <property type="entry name" value="Glutathion_perox"/>
    <property type="match status" value="1"/>
</dbReference>
<dbReference type="Pfam" id="PF00255">
    <property type="entry name" value="GSHPx"/>
    <property type="match status" value="1"/>
</dbReference>
<dbReference type="EMBL" id="BDQM01000022">
    <property type="protein sequence ID" value="GAW96932.1"/>
    <property type="molecule type" value="Genomic_DNA"/>
</dbReference>
<dbReference type="RefSeq" id="WP_057181297.1">
    <property type="nucleotide sequence ID" value="NZ_BDQM01000022.1"/>
</dbReference>
<evidence type="ECO:0000256" key="2">
    <source>
        <dbReference type="ARBA" id="ARBA00022559"/>
    </source>
</evidence>
<keyword evidence="2 4" id="KW-0575">Peroxidase</keyword>
<dbReference type="InterPro" id="IPR036249">
    <property type="entry name" value="Thioredoxin-like_sf"/>
</dbReference>
<accession>A0ABQ0MX20</accession>
<dbReference type="PROSITE" id="PS00763">
    <property type="entry name" value="GLUTATHIONE_PEROXID_2"/>
    <property type="match status" value="1"/>
</dbReference>
<dbReference type="PANTHER" id="PTHR11592">
    <property type="entry name" value="GLUTATHIONE PEROXIDASE"/>
    <property type="match status" value="1"/>
</dbReference>
<proteinExistence type="inferred from homology"/>
<dbReference type="Gene3D" id="3.40.30.10">
    <property type="entry name" value="Glutaredoxin"/>
    <property type="match status" value="1"/>
</dbReference>
<dbReference type="PANTHER" id="PTHR11592:SF78">
    <property type="entry name" value="GLUTATHIONE PEROXIDASE"/>
    <property type="match status" value="1"/>
</dbReference>
<dbReference type="PROSITE" id="PS00460">
    <property type="entry name" value="GLUTATHIONE_PEROXID_1"/>
    <property type="match status" value="1"/>
</dbReference>
<dbReference type="PROSITE" id="PS51355">
    <property type="entry name" value="GLUTATHIONE_PEROXID_3"/>
    <property type="match status" value="1"/>
</dbReference>
<comment type="similarity">
    <text evidence="1 4">Belongs to the glutathione peroxidase family.</text>
</comment>
<dbReference type="Proteomes" id="UP000197068">
    <property type="component" value="Unassembled WGS sequence"/>
</dbReference>
<evidence type="ECO:0000256" key="3">
    <source>
        <dbReference type="ARBA" id="ARBA00023002"/>
    </source>
</evidence>
<evidence type="ECO:0000313" key="5">
    <source>
        <dbReference type="EMBL" id="GAW96932.1"/>
    </source>
</evidence>
<dbReference type="InterPro" id="IPR029760">
    <property type="entry name" value="GPX_CS"/>
</dbReference>